<reference evidence="2 3" key="1">
    <citation type="journal article" date="2013" name="Nature">
        <title>Insights into bilaterian evolution from three spiralian genomes.</title>
        <authorList>
            <person name="Simakov O."/>
            <person name="Marletaz F."/>
            <person name="Cho S.J."/>
            <person name="Edsinger-Gonzales E."/>
            <person name="Havlak P."/>
            <person name="Hellsten U."/>
            <person name="Kuo D.H."/>
            <person name="Larsson T."/>
            <person name="Lv J."/>
            <person name="Arendt D."/>
            <person name="Savage R."/>
            <person name="Osoegawa K."/>
            <person name="de Jong P."/>
            <person name="Grimwood J."/>
            <person name="Chapman J.A."/>
            <person name="Shapiro H."/>
            <person name="Aerts A."/>
            <person name="Otillar R.P."/>
            <person name="Terry A.Y."/>
            <person name="Boore J.L."/>
            <person name="Grigoriev I.V."/>
            <person name="Lindberg D.R."/>
            <person name="Seaver E.C."/>
            <person name="Weisblat D.A."/>
            <person name="Putnam N.H."/>
            <person name="Rokhsar D.S."/>
        </authorList>
    </citation>
    <scope>NUCLEOTIDE SEQUENCE [LARGE SCALE GENOMIC DNA]</scope>
</reference>
<dbReference type="Proteomes" id="UP000030746">
    <property type="component" value="Unassembled WGS sequence"/>
</dbReference>
<dbReference type="InterPro" id="IPR005312">
    <property type="entry name" value="DUF1759"/>
</dbReference>
<sequence length="331" mass="37672">MVSDFTQPSSHQSTMLNRNSNRTHEDLDTNPSLHFPVISSNFYHRLPKLDLQTFSGDILAWQTFLDSFQTTVHTNPSLTNVQRFSYLKSQLMKHEAEQCIAGLALTSANYEQAILLLKERFGQKQHIINAYMQNLLELPNPSLSPASLRNFYDKMETSIRGLESLGQSQDRFGSLLVPIIFNKLPTEMRKTLTREHGKNSLDIKSLREAIGKEAYVQEAGHFKMSDTFTPTASFHTGATSRFQTYKQKNTGNQNKPRKVKTCIFCQESHSAGERTKVSTHEKRYAGFVLIALEATEFQIIRQNIHVVNATENIILAYVTKIISQITKQTQP</sequence>
<proteinExistence type="predicted"/>
<dbReference type="OMA" id="NTCEANI"/>
<protein>
    <submittedName>
        <fullName evidence="2">Uncharacterized protein</fullName>
    </submittedName>
</protein>
<dbReference type="PANTHER" id="PTHR22954">
    <property type="entry name" value="RETROVIRAL PROTEASE-RELATED"/>
    <property type="match status" value="1"/>
</dbReference>
<name>V4B3P7_LOTGI</name>
<dbReference type="Pfam" id="PF03564">
    <property type="entry name" value="DUF1759"/>
    <property type="match status" value="1"/>
</dbReference>
<evidence type="ECO:0000313" key="3">
    <source>
        <dbReference type="Proteomes" id="UP000030746"/>
    </source>
</evidence>
<dbReference type="EMBL" id="KB200329">
    <property type="protein sequence ID" value="ESP02011.1"/>
    <property type="molecule type" value="Genomic_DNA"/>
</dbReference>
<evidence type="ECO:0000313" key="2">
    <source>
        <dbReference type="EMBL" id="ESP02011.1"/>
    </source>
</evidence>
<dbReference type="AlphaFoldDB" id="V4B3P7"/>
<gene>
    <name evidence="2" type="ORF">LOTGIDRAFT_157146</name>
</gene>
<evidence type="ECO:0000256" key="1">
    <source>
        <dbReference type="SAM" id="MobiDB-lite"/>
    </source>
</evidence>
<keyword evidence="3" id="KW-1185">Reference proteome</keyword>
<dbReference type="CTD" id="20237225"/>
<dbReference type="RefSeq" id="XP_009047169.1">
    <property type="nucleotide sequence ID" value="XM_009048921.1"/>
</dbReference>
<feature type="region of interest" description="Disordered" evidence="1">
    <location>
        <begin position="1"/>
        <end position="30"/>
    </location>
</feature>
<organism evidence="2 3">
    <name type="scientific">Lottia gigantea</name>
    <name type="common">Giant owl limpet</name>
    <dbReference type="NCBI Taxonomy" id="225164"/>
    <lineage>
        <taxon>Eukaryota</taxon>
        <taxon>Metazoa</taxon>
        <taxon>Spiralia</taxon>
        <taxon>Lophotrochozoa</taxon>
        <taxon>Mollusca</taxon>
        <taxon>Gastropoda</taxon>
        <taxon>Patellogastropoda</taxon>
        <taxon>Lottioidea</taxon>
        <taxon>Lottiidae</taxon>
        <taxon>Lottia</taxon>
    </lineage>
</organism>
<dbReference type="GeneID" id="20237225"/>
<dbReference type="KEGG" id="lgi:LOTGIDRAFT_157146"/>
<dbReference type="PANTHER" id="PTHR22954:SF3">
    <property type="entry name" value="PROTEIN CBG08539"/>
    <property type="match status" value="1"/>
</dbReference>
<dbReference type="HOGENOM" id="CLU_840162_0_0_1"/>
<dbReference type="OrthoDB" id="6147003at2759"/>
<dbReference type="STRING" id="225164.V4B3P7"/>
<accession>V4B3P7</accession>
<feature type="compositionally biased region" description="Polar residues" evidence="1">
    <location>
        <begin position="1"/>
        <end position="20"/>
    </location>
</feature>